<reference evidence="2 3" key="1">
    <citation type="submission" date="2020-04" db="EMBL/GenBank/DDBJ databases">
        <authorList>
            <person name="Hitch T.C.A."/>
            <person name="Wylensek D."/>
            <person name="Clavel T."/>
        </authorList>
    </citation>
    <scope>NUCLEOTIDE SEQUENCE [LARGE SCALE GENOMIC DNA]</scope>
    <source>
        <strain evidence="2 3">PG-251-APC-1</strain>
    </source>
</reference>
<accession>A0A848C7A9</accession>
<evidence type="ECO:0000313" key="2">
    <source>
        <dbReference type="EMBL" id="NME51162.1"/>
    </source>
</evidence>
<dbReference type="EMBL" id="JABAFY010000003">
    <property type="protein sequence ID" value="NME51162.1"/>
    <property type="molecule type" value="Genomic_DNA"/>
</dbReference>
<protein>
    <recommendedName>
        <fullName evidence="4">Outer membrane protein H</fullName>
    </recommendedName>
</protein>
<gene>
    <name evidence="2" type="ORF">HF854_01180</name>
</gene>
<evidence type="ECO:0000256" key="1">
    <source>
        <dbReference type="SAM" id="MobiDB-lite"/>
    </source>
</evidence>
<evidence type="ECO:0008006" key="4">
    <source>
        <dbReference type="Google" id="ProtNLM"/>
    </source>
</evidence>
<dbReference type="GO" id="GO:0051082">
    <property type="term" value="F:unfolded protein binding"/>
    <property type="evidence" value="ECO:0007669"/>
    <property type="project" value="InterPro"/>
</dbReference>
<comment type="caution">
    <text evidence="2">The sequence shown here is derived from an EMBL/GenBank/DDBJ whole genome shotgun (WGS) entry which is preliminary data.</text>
</comment>
<dbReference type="InterPro" id="IPR024930">
    <property type="entry name" value="Skp_dom_sf"/>
</dbReference>
<dbReference type="Gene3D" id="3.30.910.20">
    <property type="entry name" value="Skp domain"/>
    <property type="match status" value="1"/>
</dbReference>
<dbReference type="SUPFAM" id="SSF111384">
    <property type="entry name" value="OmpH-like"/>
    <property type="match status" value="1"/>
</dbReference>
<dbReference type="SMART" id="SM00935">
    <property type="entry name" value="OmpH"/>
    <property type="match status" value="1"/>
</dbReference>
<proteinExistence type="predicted"/>
<feature type="compositionally biased region" description="Basic and acidic residues" evidence="1">
    <location>
        <begin position="163"/>
        <end position="190"/>
    </location>
</feature>
<dbReference type="AlphaFoldDB" id="A0A848C7A9"/>
<dbReference type="RefSeq" id="WP_168934639.1">
    <property type="nucleotide sequence ID" value="NZ_JABAFY010000003.1"/>
</dbReference>
<evidence type="ECO:0000313" key="3">
    <source>
        <dbReference type="Proteomes" id="UP000522333"/>
    </source>
</evidence>
<name>A0A848C7A9_9BACT</name>
<organism evidence="2 3">
    <name type="scientific">Desulfovibrio piger</name>
    <dbReference type="NCBI Taxonomy" id="901"/>
    <lineage>
        <taxon>Bacteria</taxon>
        <taxon>Pseudomonadati</taxon>
        <taxon>Thermodesulfobacteriota</taxon>
        <taxon>Desulfovibrionia</taxon>
        <taxon>Desulfovibrionales</taxon>
        <taxon>Desulfovibrionaceae</taxon>
        <taxon>Desulfovibrio</taxon>
    </lineage>
</organism>
<feature type="region of interest" description="Disordered" evidence="1">
    <location>
        <begin position="160"/>
        <end position="190"/>
    </location>
</feature>
<sequence length="190" mass="20773">MSRFPRFLSGLALMLTLPLSGCLDTGPDVVCVDVDRVLSQSRAAQQANEHLAKVQAILQNGLAAYQEELKKSPEEKREQELRQGLAVLQRQLVMEQAAARDVVSKHMLAQIEAWRADKGDVAVMARQNVLSVPASMDITAEIISRMDAGSVQFAELPKVSIRTHADGPDEKAGKEEKAGKNDKGAKNEKK</sequence>
<dbReference type="Proteomes" id="UP000522333">
    <property type="component" value="Unassembled WGS sequence"/>
</dbReference>
<dbReference type="InterPro" id="IPR005632">
    <property type="entry name" value="Chaperone_Skp"/>
</dbReference>